<dbReference type="Gene3D" id="3.40.50.150">
    <property type="entry name" value="Vaccinia Virus protein VP39"/>
    <property type="match status" value="1"/>
</dbReference>
<dbReference type="InterPro" id="IPR014043">
    <property type="entry name" value="Acyl_transferase_dom"/>
</dbReference>
<keyword evidence="19" id="KW-1185">Reference proteome</keyword>
<dbReference type="Pfam" id="PF02801">
    <property type="entry name" value="Ketoacyl-synt_C"/>
    <property type="match status" value="1"/>
</dbReference>
<feature type="active site" description="Proton acceptor; for dehydratase activity" evidence="16">
    <location>
        <position position="890"/>
    </location>
</feature>
<dbReference type="Gene3D" id="3.90.180.10">
    <property type="entry name" value="Medium-chain alcohol dehydrogenases, catalytic domain"/>
    <property type="match status" value="1"/>
</dbReference>
<sequence length="2035" mass="228995">MNDPPFWKGQEEVVISGVSGRFPQSSNVEEFAEHLLNGDDLVTEDDKRWPPGIHDLPKRHGKLKELHKFDASFFGVTPKQANHMDPQVRKLLEVTWEAILDSGYSPADFRGTRTGVFVGCSGSESGSALSRDPEKIIGYSLIGSVSCMFSNWISYALDLRGPSFSVDSACSSSLLALNLALDAIRQGQCNAAIVAGANLNLSPMTALQFWRLGMLSPAGSCRSFDESADGYCRTEGIAAILIQRKSAARRIYFTVVHAKSDTDGYKEEGVAFPSGDRQAELLREVYAEAEIDPNSVVYVETHGTGTKVGDPQEAKAIAEVFCSNRTSPLLIGSVKSNMGHAEPAAGVCALTKLIIAREKGVIPPNLHHKNPNPNIPGLHDGRLRVVNEKTKFPGGIIGINSFGFGGSKTHVILRAESTENESENCENNELQLFLYAGRTLDGLKQILQYVQENPSSHYFRQLLSHQANLPIKDAPYRGLLIFNRPNLPPIVEIQKAKSGERRPIWFVYTGIGSQWSGMAKQLMALPEFEASIRKSSKVVEEQGKNVYEMLQNPNPEQYKNNPTNCMITIAAIQIALTDILHKMGIFPDGIIGHSFGETCCAYADLALTREQAMQLAYCRGSTIMAQKYPVEGGMAAVGLTWEAAKEKCPEGVVPACHNGEESVTISGEVEKVKEFCDQLQNEGIFTQLVDCSGIPFHSPYLYAVKEPMLENMKAIMPTPKRRSSKWISSSLAEDRWQEEIGLYCSAEYMTNNVCNEVLFVEALQHIPPNSIVIEIAPHCLMQAILKRNLPSDCSNIGLMNKHSENEIEWFFKAIGRIYQAGAVVHAEKLHHELPLPVPTSTPMIAPLWKWDHSQDWYVVNAKKMITENCCATYDVDPFSFDTKEGFMLDHVVGGRLLYPFTGFIVLAWRAICKFSGTNYLATSVVLENFVVHRAVFITRSTQLDVIISPGNGNFEILNDGQLSASGKISIVENGQEMEKVDENDINVSWQNELDNSDLCVLQAGDIYKEYLLRGYEFGPSFRSGDIYKEYLLRGYEFGPSFRCIEEAKSDGLKGTIRWQDNWVTFLDAMIQSMLLVDKRRSTYGTMKLPTKVRYLSINPTKHMQHVLKTEENSFVHFHSEFKTKSTVSGGVEMCDLQFHSVARRPKYQGKLYVEKNCFIKNFDDRALEDFPVERETLLHYKDALLAYLVTGFKKWHTNGYFDSTKNSTILHKACQKTEHLKLENYDLKKYLENNKYELANFIHEVFGELPDNGKQLSPFEFTSRIERISKKYANKIDTDKLWMADVVSDRIFTVAHDICIENSAGYRRKFAAVEVSSMELLNHYMAAQERQILIDFDWTCIGPNVEDLDEETLNQMRVPKFTLSFDDQEFKNLRETRNFDAIFLTKVLSLKKDPVQYLRRCKELLRDSGLIVLSEITQHHELALIIHALQGLDFEACDETRVYGKYFSTNQLEDIFEQAGYWVCFKQTDPALITTTYVLKKIPKLAREITTVNLDDVSKFGWVEPLQKTILDHLNEPEHKVIQLTSTRVKSTGILGLDRSLNREYMKTSKFRVVCDISTKKEYREEETQGIDFDDPEVQKLLQLDMHSNHFRNGKWGSIRDIEINEGERMALKECEHAFVDTLAYGDVSSVAWVESPNQYLVEALAEGSKQELCSVYYAALNFRDIMLAYGQIPPDAIPGKFADNDCLLGMEFSGRLKSGKRVMGIVSAQALATTVLTDSTFLWDVPNHWSLADAATVPVAYLTAYYALIIRGNLQQGDRVLIHSGSGGVGQAAIAICLSYDCEVFTTVSSDEKRLYLKKRFPQLQDDHFANSRDTSFEQHIRKMAKNQGVDIVLNSLSSEMLQASIRCLALNGRFLEIGKFDMTQNSSLGMQHLLKNTTFHGILLDAVMDPDIGDPKVMQELVRLLARGIGNNVVQPLNRTLFAKEKIEEAFRFMSQGKHVGKILIEVRQEENKAICPPLPLKIPSVCRFYCHPKHVYLITGGLGGFGLELAQWIIGRGAKKLVLTSRNGVRTGYQQRCISMWKTWGVAVEISA</sequence>
<dbReference type="InterPro" id="IPR013149">
    <property type="entry name" value="ADH-like_C"/>
</dbReference>
<keyword evidence="12" id="KW-0443">Lipid metabolism</keyword>
<dbReference type="SUPFAM" id="SSF50129">
    <property type="entry name" value="GroES-like"/>
    <property type="match status" value="1"/>
</dbReference>
<evidence type="ECO:0000256" key="8">
    <source>
        <dbReference type="ARBA" id="ARBA00022832"/>
    </source>
</evidence>
<dbReference type="Gene3D" id="3.10.129.110">
    <property type="entry name" value="Polyketide synthase dehydratase"/>
    <property type="match status" value="2"/>
</dbReference>
<evidence type="ECO:0000256" key="6">
    <source>
        <dbReference type="ARBA" id="ARBA00022679"/>
    </source>
</evidence>
<dbReference type="SUPFAM" id="SSF52151">
    <property type="entry name" value="FabD/lysophospholipase-like"/>
    <property type="match status" value="1"/>
</dbReference>
<dbReference type="EC" id="2.3.1.85" evidence="1"/>
<name>A0A914E0H2_9BILA</name>
<dbReference type="InterPro" id="IPR020841">
    <property type="entry name" value="PKS_Beta-ketoAc_synthase_dom"/>
</dbReference>
<dbReference type="Gene3D" id="3.40.50.720">
    <property type="entry name" value="NAD(P)-binding Rossmann-like Domain"/>
    <property type="match status" value="2"/>
</dbReference>
<keyword evidence="5" id="KW-0597">Phosphoprotein</keyword>
<evidence type="ECO:0000256" key="11">
    <source>
        <dbReference type="ARBA" id="ARBA00023027"/>
    </source>
</evidence>
<dbReference type="PANTHER" id="PTHR43775">
    <property type="entry name" value="FATTY ACID SYNTHASE"/>
    <property type="match status" value="1"/>
</dbReference>
<dbReference type="Pfam" id="PF00109">
    <property type="entry name" value="ketoacyl-synt"/>
    <property type="match status" value="1"/>
</dbReference>
<dbReference type="InterPro" id="IPR001227">
    <property type="entry name" value="Ac_transferase_dom_sf"/>
</dbReference>
<dbReference type="GO" id="GO:0004315">
    <property type="term" value="F:3-oxoacyl-[acyl-carrier-protein] synthase activity"/>
    <property type="evidence" value="ECO:0007669"/>
    <property type="project" value="InterPro"/>
</dbReference>
<evidence type="ECO:0000259" key="18">
    <source>
        <dbReference type="PROSITE" id="PS52019"/>
    </source>
</evidence>
<dbReference type="FunFam" id="3.40.50.720:FF:000209">
    <property type="entry name" value="Polyketide synthase Pks12"/>
    <property type="match status" value="1"/>
</dbReference>
<feature type="domain" description="PKS/mFAS DH" evidence="18">
    <location>
        <begin position="852"/>
        <end position="1158"/>
    </location>
</feature>
<feature type="region of interest" description="N-terminal hotdog fold" evidence="16">
    <location>
        <begin position="852"/>
        <end position="994"/>
    </location>
</feature>
<dbReference type="InterPro" id="IPR049391">
    <property type="entry name" value="FAS_pseudo-KR"/>
</dbReference>
<evidence type="ECO:0000256" key="1">
    <source>
        <dbReference type="ARBA" id="ARBA00012873"/>
    </source>
</evidence>
<evidence type="ECO:0000256" key="5">
    <source>
        <dbReference type="ARBA" id="ARBA00022553"/>
    </source>
</evidence>
<evidence type="ECO:0000313" key="20">
    <source>
        <dbReference type="WBParaSite" id="ACRNAN_scaffold5107.g32395.t1"/>
    </source>
</evidence>
<dbReference type="Gene3D" id="3.30.70.3290">
    <property type="match status" value="1"/>
</dbReference>
<evidence type="ECO:0000256" key="16">
    <source>
        <dbReference type="PROSITE-ProRule" id="PRU01363"/>
    </source>
</evidence>
<evidence type="ECO:0000256" key="4">
    <source>
        <dbReference type="ARBA" id="ARBA00022516"/>
    </source>
</evidence>
<keyword evidence="6" id="KW-0808">Transferase</keyword>
<comment type="catalytic activity">
    <reaction evidence="15">
        <text>acetyl-CoA + n malonyl-CoA + 2n NADPH + 2n H(+) = a long-chain fatty acid + (n+1) CoA + n CO2 + 2n NADP(+).</text>
        <dbReference type="EC" id="2.3.1.85"/>
    </reaction>
</comment>
<evidence type="ECO:0000259" key="17">
    <source>
        <dbReference type="PROSITE" id="PS52004"/>
    </source>
</evidence>
<evidence type="ECO:0000256" key="12">
    <source>
        <dbReference type="ARBA" id="ARBA00023098"/>
    </source>
</evidence>
<dbReference type="GO" id="GO:0006633">
    <property type="term" value="P:fatty acid biosynthetic process"/>
    <property type="evidence" value="ECO:0007669"/>
    <property type="project" value="UniProtKB-KW"/>
</dbReference>
<dbReference type="Pfam" id="PF21089">
    <property type="entry name" value="PKS_DH_N"/>
    <property type="match status" value="1"/>
</dbReference>
<dbReference type="InterPro" id="IPR016039">
    <property type="entry name" value="Thiolase-like"/>
</dbReference>
<dbReference type="SUPFAM" id="SSF51735">
    <property type="entry name" value="NAD(P)-binding Rossmann-fold domains"/>
    <property type="match status" value="2"/>
</dbReference>
<dbReference type="InterPro" id="IPR014030">
    <property type="entry name" value="Ketoacyl_synth_N"/>
</dbReference>
<dbReference type="WBParaSite" id="ACRNAN_scaffold5107.g32395.t1">
    <property type="protein sequence ID" value="ACRNAN_scaffold5107.g32395.t1"/>
    <property type="gene ID" value="ACRNAN_scaffold5107.g32395"/>
</dbReference>
<evidence type="ECO:0000256" key="7">
    <source>
        <dbReference type="ARBA" id="ARBA00022801"/>
    </source>
</evidence>
<protein>
    <recommendedName>
        <fullName evidence="2">Fatty acid synthase</fullName>
        <ecNumber evidence="1">2.3.1.85</ecNumber>
    </recommendedName>
</protein>
<dbReference type="Pfam" id="PF16197">
    <property type="entry name" value="KAsynt_C_assoc"/>
    <property type="match status" value="1"/>
</dbReference>
<dbReference type="PROSITE" id="PS52004">
    <property type="entry name" value="KS3_2"/>
    <property type="match status" value="1"/>
</dbReference>
<evidence type="ECO:0000256" key="14">
    <source>
        <dbReference type="ARBA" id="ARBA00023268"/>
    </source>
</evidence>
<dbReference type="Gene3D" id="3.40.47.10">
    <property type="match status" value="1"/>
</dbReference>
<dbReference type="SMART" id="SM00825">
    <property type="entry name" value="PKS_KS"/>
    <property type="match status" value="1"/>
</dbReference>
<keyword evidence="4" id="KW-0444">Lipid biosynthesis</keyword>
<dbReference type="PANTHER" id="PTHR43775:SF7">
    <property type="entry name" value="FATTY ACID SYNTHASE"/>
    <property type="match status" value="1"/>
</dbReference>
<dbReference type="Proteomes" id="UP000887540">
    <property type="component" value="Unplaced"/>
</dbReference>
<dbReference type="InterPro" id="IPR020843">
    <property type="entry name" value="ER"/>
</dbReference>
<dbReference type="SUPFAM" id="SSF53335">
    <property type="entry name" value="S-adenosyl-L-methionine-dependent methyltransferases"/>
    <property type="match status" value="1"/>
</dbReference>
<dbReference type="InterPro" id="IPR018201">
    <property type="entry name" value="Ketoacyl_synth_AS"/>
</dbReference>
<keyword evidence="9" id="KW-0521">NADP</keyword>
<evidence type="ECO:0000256" key="9">
    <source>
        <dbReference type="ARBA" id="ARBA00022857"/>
    </source>
</evidence>
<dbReference type="Pfam" id="PF21149">
    <property type="entry name" value="FAS_pseudo-KR"/>
    <property type="match status" value="1"/>
</dbReference>
<dbReference type="InterPro" id="IPR036291">
    <property type="entry name" value="NAD(P)-bd_dom_sf"/>
</dbReference>
<dbReference type="InterPro" id="IPR013968">
    <property type="entry name" value="PKS_KR"/>
</dbReference>
<keyword evidence="8" id="KW-0276">Fatty acid metabolism</keyword>
<feature type="region of interest" description="C-terminal hotdog fold" evidence="16">
    <location>
        <begin position="1017"/>
        <end position="1158"/>
    </location>
</feature>
<dbReference type="SUPFAM" id="SSF53901">
    <property type="entry name" value="Thiolase-like"/>
    <property type="match status" value="1"/>
</dbReference>
<dbReference type="Gene3D" id="3.40.366.10">
    <property type="entry name" value="Malonyl-Coenzyme A Acyl Carrier Protein, domain 2"/>
    <property type="match status" value="1"/>
</dbReference>
<dbReference type="Pfam" id="PF08659">
    <property type="entry name" value="KR"/>
    <property type="match status" value="1"/>
</dbReference>
<dbReference type="InterPro" id="IPR016035">
    <property type="entry name" value="Acyl_Trfase/lysoPLipase"/>
</dbReference>
<organism evidence="19 20">
    <name type="scientific">Acrobeloides nanus</name>
    <dbReference type="NCBI Taxonomy" id="290746"/>
    <lineage>
        <taxon>Eukaryota</taxon>
        <taxon>Metazoa</taxon>
        <taxon>Ecdysozoa</taxon>
        <taxon>Nematoda</taxon>
        <taxon>Chromadorea</taxon>
        <taxon>Rhabditida</taxon>
        <taxon>Tylenchina</taxon>
        <taxon>Cephalobomorpha</taxon>
        <taxon>Cephaloboidea</taxon>
        <taxon>Cephalobidae</taxon>
        <taxon>Acrobeloides</taxon>
    </lineage>
</organism>
<keyword evidence="7" id="KW-0378">Hydrolase</keyword>
<accession>A0A914E0H2</accession>
<evidence type="ECO:0000256" key="10">
    <source>
        <dbReference type="ARBA" id="ARBA00023002"/>
    </source>
</evidence>
<evidence type="ECO:0000256" key="13">
    <source>
        <dbReference type="ARBA" id="ARBA00023160"/>
    </source>
</evidence>
<dbReference type="Pfam" id="PF13489">
    <property type="entry name" value="Methyltransf_23"/>
    <property type="match status" value="1"/>
</dbReference>
<evidence type="ECO:0000256" key="3">
    <source>
        <dbReference type="ARBA" id="ARBA00022450"/>
    </source>
</evidence>
<keyword evidence="11" id="KW-0520">NAD</keyword>
<dbReference type="Pfam" id="PF00107">
    <property type="entry name" value="ADH_zinc_N"/>
    <property type="match status" value="1"/>
</dbReference>
<dbReference type="SUPFAM" id="SSF55048">
    <property type="entry name" value="Probable ACP-binding domain of malonyl-CoA ACP transacylase"/>
    <property type="match status" value="1"/>
</dbReference>
<dbReference type="FunFam" id="3.90.180.10:FF:000015">
    <property type="entry name" value="Fatty acid synthase"/>
    <property type="match status" value="1"/>
</dbReference>
<dbReference type="InterPro" id="IPR032821">
    <property type="entry name" value="PKS_assoc"/>
</dbReference>
<dbReference type="InterPro" id="IPR016036">
    <property type="entry name" value="Malonyl_transacylase_ACP-bd"/>
</dbReference>
<evidence type="ECO:0000313" key="19">
    <source>
        <dbReference type="Proteomes" id="UP000887540"/>
    </source>
</evidence>
<dbReference type="SMART" id="SM00827">
    <property type="entry name" value="PKS_AT"/>
    <property type="match status" value="1"/>
</dbReference>
<evidence type="ECO:0000256" key="15">
    <source>
        <dbReference type="ARBA" id="ARBA00044883"/>
    </source>
</evidence>
<dbReference type="Pfam" id="PF00698">
    <property type="entry name" value="Acyl_transf_1"/>
    <property type="match status" value="1"/>
</dbReference>
<feature type="active site" description="Proton donor; for dehydratase activity" evidence="16">
    <location>
        <position position="1067"/>
    </location>
</feature>
<keyword evidence="13" id="KW-0275">Fatty acid biosynthesis</keyword>
<dbReference type="InterPro" id="IPR049900">
    <property type="entry name" value="PKS_mFAS_DH"/>
</dbReference>
<reference evidence="20" key="1">
    <citation type="submission" date="2022-11" db="UniProtKB">
        <authorList>
            <consortium name="WormBaseParasite"/>
        </authorList>
    </citation>
    <scope>IDENTIFICATION</scope>
</reference>
<keyword evidence="14" id="KW-0511">Multifunctional enzyme</keyword>
<keyword evidence="10" id="KW-0560">Oxidoreductase</keyword>
<dbReference type="InterPro" id="IPR029063">
    <property type="entry name" value="SAM-dependent_MTases_sf"/>
</dbReference>
<dbReference type="InterPro" id="IPR050091">
    <property type="entry name" value="PKS_NRPS_Biosynth_Enz"/>
</dbReference>
<dbReference type="GO" id="GO:0016787">
    <property type="term" value="F:hydrolase activity"/>
    <property type="evidence" value="ECO:0007669"/>
    <property type="project" value="UniProtKB-KW"/>
</dbReference>
<dbReference type="PROSITE" id="PS00606">
    <property type="entry name" value="KS3_1"/>
    <property type="match status" value="1"/>
</dbReference>
<dbReference type="InterPro" id="IPR042104">
    <property type="entry name" value="PKS_dehydratase_sf"/>
</dbReference>
<dbReference type="PROSITE" id="PS52019">
    <property type="entry name" value="PKS_MFAS_DH"/>
    <property type="match status" value="1"/>
</dbReference>
<dbReference type="SMART" id="SM00829">
    <property type="entry name" value="PKS_ER"/>
    <property type="match status" value="1"/>
</dbReference>
<proteinExistence type="predicted"/>
<dbReference type="InterPro" id="IPR014031">
    <property type="entry name" value="Ketoacyl_synth_C"/>
</dbReference>
<dbReference type="CDD" id="cd05195">
    <property type="entry name" value="enoyl_red"/>
    <property type="match status" value="1"/>
</dbReference>
<dbReference type="InterPro" id="IPR049552">
    <property type="entry name" value="PKS_DH_N"/>
</dbReference>
<keyword evidence="3" id="KW-0596">Phosphopantetheine</keyword>
<dbReference type="CDD" id="cd00833">
    <property type="entry name" value="PKS"/>
    <property type="match status" value="1"/>
</dbReference>
<feature type="domain" description="Ketosynthase family 3 (KS3)" evidence="17">
    <location>
        <begin position="10"/>
        <end position="415"/>
    </location>
</feature>
<dbReference type="InterPro" id="IPR011032">
    <property type="entry name" value="GroES-like_sf"/>
</dbReference>
<dbReference type="GO" id="GO:0004312">
    <property type="term" value="F:fatty acid synthase activity"/>
    <property type="evidence" value="ECO:0007669"/>
    <property type="project" value="UniProtKB-EC"/>
</dbReference>
<evidence type="ECO:0000256" key="2">
    <source>
        <dbReference type="ARBA" id="ARBA00018769"/>
    </source>
</evidence>
<dbReference type="GO" id="GO:0016491">
    <property type="term" value="F:oxidoreductase activity"/>
    <property type="evidence" value="ECO:0007669"/>
    <property type="project" value="UniProtKB-KW"/>
</dbReference>